<name>A0A915K6M0_ROMCU</name>
<keyword evidence="4" id="KW-1185">Reference proteome</keyword>
<reference evidence="5" key="1">
    <citation type="submission" date="2022-11" db="UniProtKB">
        <authorList>
            <consortium name="WormBaseParasite"/>
        </authorList>
    </citation>
    <scope>IDENTIFICATION</scope>
</reference>
<dbReference type="AlphaFoldDB" id="A0A915K6M0"/>
<evidence type="ECO:0000256" key="1">
    <source>
        <dbReference type="ARBA" id="ARBA00006082"/>
    </source>
</evidence>
<protein>
    <submittedName>
        <fullName evidence="5">Histidine kinase/HSP90-like ATPase domain-containing protein</fullName>
    </submittedName>
</protein>
<evidence type="ECO:0000256" key="2">
    <source>
        <dbReference type="ARBA" id="ARBA00022763"/>
    </source>
</evidence>
<keyword evidence="2" id="KW-0227">DNA damage</keyword>
<dbReference type="Proteomes" id="UP000887565">
    <property type="component" value="Unplaced"/>
</dbReference>
<dbReference type="InterPro" id="IPR036890">
    <property type="entry name" value="HATPase_C_sf"/>
</dbReference>
<comment type="similarity">
    <text evidence="1">Belongs to the DNA mismatch repair MutL/HexB family.</text>
</comment>
<organism evidence="4 5">
    <name type="scientific">Romanomermis culicivorax</name>
    <name type="common">Nematode worm</name>
    <dbReference type="NCBI Taxonomy" id="13658"/>
    <lineage>
        <taxon>Eukaryota</taxon>
        <taxon>Metazoa</taxon>
        <taxon>Ecdysozoa</taxon>
        <taxon>Nematoda</taxon>
        <taxon>Enoplea</taxon>
        <taxon>Dorylaimia</taxon>
        <taxon>Mermithida</taxon>
        <taxon>Mermithoidea</taxon>
        <taxon>Mermithidae</taxon>
        <taxon>Romanomermis</taxon>
    </lineage>
</organism>
<feature type="domain" description="Histidine kinase/HSP90-like ATPase" evidence="3">
    <location>
        <begin position="24"/>
        <end position="81"/>
    </location>
</feature>
<dbReference type="InterPro" id="IPR014721">
    <property type="entry name" value="Ribsml_uS5_D2-typ_fold_subgr"/>
</dbReference>
<dbReference type="PANTHER" id="PTHR10073">
    <property type="entry name" value="DNA MISMATCH REPAIR PROTEIN MLH, PMS, MUTL"/>
    <property type="match status" value="1"/>
</dbReference>
<dbReference type="Gene3D" id="3.30.230.10">
    <property type="match status" value="1"/>
</dbReference>
<dbReference type="Gene3D" id="3.30.565.10">
    <property type="entry name" value="Histidine kinase-like ATPase, C-terminal domain"/>
    <property type="match status" value="1"/>
</dbReference>
<dbReference type="PANTHER" id="PTHR10073:SF47">
    <property type="entry name" value="DNA MISMATCH REPAIR PROTEIN MLH3"/>
    <property type="match status" value="1"/>
</dbReference>
<dbReference type="GO" id="GO:0140664">
    <property type="term" value="F:ATP-dependent DNA damage sensor activity"/>
    <property type="evidence" value="ECO:0007669"/>
    <property type="project" value="InterPro"/>
</dbReference>
<proteinExistence type="inferred from homology"/>
<dbReference type="SUPFAM" id="SSF55874">
    <property type="entry name" value="ATPase domain of HSP90 chaperone/DNA topoisomerase II/histidine kinase"/>
    <property type="match status" value="1"/>
</dbReference>
<dbReference type="WBParaSite" id="nRc.2.0.1.t33973-RA">
    <property type="protein sequence ID" value="nRc.2.0.1.t33973-RA"/>
    <property type="gene ID" value="nRc.2.0.1.g33973"/>
</dbReference>
<evidence type="ECO:0000313" key="5">
    <source>
        <dbReference type="WBParaSite" id="nRc.2.0.1.t33973-RA"/>
    </source>
</evidence>
<accession>A0A915K6M0</accession>
<dbReference type="InterPro" id="IPR003594">
    <property type="entry name" value="HATPase_dom"/>
</dbReference>
<dbReference type="Pfam" id="PF02518">
    <property type="entry name" value="HATPase_c"/>
    <property type="match status" value="1"/>
</dbReference>
<evidence type="ECO:0000259" key="3">
    <source>
        <dbReference type="Pfam" id="PF02518"/>
    </source>
</evidence>
<dbReference type="GO" id="GO:0016887">
    <property type="term" value="F:ATP hydrolysis activity"/>
    <property type="evidence" value="ECO:0007669"/>
    <property type="project" value="InterPro"/>
</dbReference>
<dbReference type="GO" id="GO:0006298">
    <property type="term" value="P:mismatch repair"/>
    <property type="evidence" value="ECO:0007669"/>
    <property type="project" value="InterPro"/>
</dbReference>
<evidence type="ECO:0000313" key="4">
    <source>
        <dbReference type="Proteomes" id="UP000887565"/>
    </source>
</evidence>
<dbReference type="InterPro" id="IPR038973">
    <property type="entry name" value="MutL/Mlh/Pms-like"/>
</dbReference>
<dbReference type="Gene3D" id="3.30.1540.20">
    <property type="entry name" value="MutL, C-terminal domain, dimerisation subdomain"/>
    <property type="match status" value="1"/>
</dbReference>
<sequence length="574" mass="65501">MSAINKRVDQATYTKIRSAYKISTISQCVNELVSNALWAGSTSIAVRLHFSKFRIQVIDNGRGMTEQLMCDIGEKKLPSTDPSNKSVLGENVFFIVQLAEKVNIQSKTPNGQTYRKEFFNGKVKRHMQDKIVRSCHGTTITVKNLLHGFPVRQKYATKIQEITLLIDRISNLSILFPNVSFSIRDDEDYIILLKAGHTVDALNAFRALFGAVYPHNFYSSENLASDNLHGQLFLGVRSHNDKTLQFVSINDRPLHKNSRLHQYMEELCSKHVERSSGGGHAVFILKLSCDNNRVEIVDNAGESFVHFSISTSIIEFMKQLVEKCFRKDPVSRETVFVKADANFFPELPQNSKKIEELKFDGFTLPEEITECMPEDEKISLIDTEREKNLARKEDFGNIVGKEAGIFHGFFNFEDDQDTQEEEGCNMNILGVWSSLHRVPNSDADSCLHTLVSNHDSQKMSDAIKLTKDQVDDLKVINQIDNKFIVCDKVDQKNSKLKHLILVFDQHAVSERIRLEKLIKESFALEFDFLRMSIYGDKIFVQKAPVIFRDNTSAGNYKTFDLCRDVFKLISQIVE</sequence>
<dbReference type="InterPro" id="IPR042120">
    <property type="entry name" value="MutL_C_dimsub"/>
</dbReference>
<dbReference type="GO" id="GO:0032300">
    <property type="term" value="C:mismatch repair complex"/>
    <property type="evidence" value="ECO:0007669"/>
    <property type="project" value="InterPro"/>
</dbReference>